<feature type="domain" description="Heterokaryon incompatibility" evidence="1">
    <location>
        <begin position="69"/>
        <end position="140"/>
    </location>
</feature>
<reference evidence="2" key="1">
    <citation type="journal article" date="2020" name="Stud. Mycol.">
        <title>101 Dothideomycetes genomes: a test case for predicting lifestyles and emergence of pathogens.</title>
        <authorList>
            <person name="Haridas S."/>
            <person name="Albert R."/>
            <person name="Binder M."/>
            <person name="Bloem J."/>
            <person name="Labutti K."/>
            <person name="Salamov A."/>
            <person name="Andreopoulos B."/>
            <person name="Baker S."/>
            <person name="Barry K."/>
            <person name="Bills G."/>
            <person name="Bluhm B."/>
            <person name="Cannon C."/>
            <person name="Castanera R."/>
            <person name="Culley D."/>
            <person name="Daum C."/>
            <person name="Ezra D."/>
            <person name="Gonzalez J."/>
            <person name="Henrissat B."/>
            <person name="Kuo A."/>
            <person name="Liang C."/>
            <person name="Lipzen A."/>
            <person name="Lutzoni F."/>
            <person name="Magnuson J."/>
            <person name="Mondo S."/>
            <person name="Nolan M."/>
            <person name="Ohm R."/>
            <person name="Pangilinan J."/>
            <person name="Park H.-J."/>
            <person name="Ramirez L."/>
            <person name="Alfaro M."/>
            <person name="Sun H."/>
            <person name="Tritt A."/>
            <person name="Yoshinaga Y."/>
            <person name="Zwiers L.-H."/>
            <person name="Turgeon B."/>
            <person name="Goodwin S."/>
            <person name="Spatafora J."/>
            <person name="Crous P."/>
            <person name="Grigoriev I."/>
        </authorList>
    </citation>
    <scope>NUCLEOTIDE SEQUENCE</scope>
    <source>
        <strain evidence="2">CBS 107.79</strain>
    </source>
</reference>
<dbReference type="Proteomes" id="UP000800036">
    <property type="component" value="Unassembled WGS sequence"/>
</dbReference>
<dbReference type="PANTHER" id="PTHR33112">
    <property type="entry name" value="DOMAIN PROTEIN, PUTATIVE-RELATED"/>
    <property type="match status" value="1"/>
</dbReference>
<organism evidence="2 3">
    <name type="scientific">Bimuria novae-zelandiae CBS 107.79</name>
    <dbReference type="NCBI Taxonomy" id="1447943"/>
    <lineage>
        <taxon>Eukaryota</taxon>
        <taxon>Fungi</taxon>
        <taxon>Dikarya</taxon>
        <taxon>Ascomycota</taxon>
        <taxon>Pezizomycotina</taxon>
        <taxon>Dothideomycetes</taxon>
        <taxon>Pleosporomycetidae</taxon>
        <taxon>Pleosporales</taxon>
        <taxon>Massarineae</taxon>
        <taxon>Didymosphaeriaceae</taxon>
        <taxon>Bimuria</taxon>
    </lineage>
</organism>
<name>A0A6A5UMW7_9PLEO</name>
<gene>
    <name evidence="2" type="ORF">BU23DRAFT_333775</name>
</gene>
<dbReference type="InterPro" id="IPR010730">
    <property type="entry name" value="HET"/>
</dbReference>
<protein>
    <submittedName>
        <fullName evidence="2">HET-domain-containing protein</fullName>
    </submittedName>
</protein>
<evidence type="ECO:0000259" key="1">
    <source>
        <dbReference type="Pfam" id="PF06985"/>
    </source>
</evidence>
<evidence type="ECO:0000313" key="2">
    <source>
        <dbReference type="EMBL" id="KAF1966014.1"/>
    </source>
</evidence>
<dbReference type="Pfam" id="PF06985">
    <property type="entry name" value="HET"/>
    <property type="match status" value="1"/>
</dbReference>
<dbReference type="AlphaFoldDB" id="A0A6A5UMW7"/>
<keyword evidence="3" id="KW-1185">Reference proteome</keyword>
<evidence type="ECO:0000313" key="3">
    <source>
        <dbReference type="Proteomes" id="UP000800036"/>
    </source>
</evidence>
<dbReference type="OrthoDB" id="2958217at2759"/>
<dbReference type="EMBL" id="ML976752">
    <property type="protein sequence ID" value="KAF1966014.1"/>
    <property type="molecule type" value="Genomic_DNA"/>
</dbReference>
<proteinExistence type="predicted"/>
<accession>A0A6A5UMW7</accession>
<dbReference type="PANTHER" id="PTHR33112:SF8">
    <property type="entry name" value="HETEROKARYON INCOMPATIBILITY DOMAIN-CONTAINING PROTEIN"/>
    <property type="match status" value="1"/>
</dbReference>
<sequence>MNMAPDDNTGSESAFLMAAAWLRNCLHSHRQCGTNRGEYSPPTRLVDISNLKDSGNPKLITGERADGPYIALSHLWGRESLPRTTRSNLDDHMHAIPMHTLSNSIRDAISIVKRLSIHYLWIDALCIIQDSQEDWLAEASTWVLSIVTRY</sequence>